<keyword evidence="2" id="KW-1185">Reference proteome</keyword>
<reference evidence="1 2" key="1">
    <citation type="submission" date="2016-10" db="EMBL/GenBank/DDBJ databases">
        <authorList>
            <person name="Varghese N."/>
            <person name="Submissions S."/>
        </authorList>
    </citation>
    <scope>NUCLEOTIDE SEQUENCE [LARGE SCALE GENOMIC DNA]</scope>
    <source>
        <strain evidence="1 2">DSM 25353</strain>
    </source>
</reference>
<accession>A0A8X8LB13</accession>
<dbReference type="RefSeq" id="WP_092723303.1">
    <property type="nucleotide sequence ID" value="NZ_FNNO01000005.1"/>
</dbReference>
<gene>
    <name evidence="1" type="ORF">SAMN05444410_10526</name>
</gene>
<proteinExistence type="predicted"/>
<sequence length="84" mass="9482">MYIQSLQPILVEHSSYLTVQSDKNARLVLKVLDVEGRMAKTMVTSITEGIQQLVLNMSDLGTGCYIINAFAEDVFIKSIRFEKQ</sequence>
<dbReference type="EMBL" id="FNNO01000005">
    <property type="protein sequence ID" value="SDW69422.1"/>
    <property type="molecule type" value="Genomic_DNA"/>
</dbReference>
<protein>
    <submittedName>
        <fullName evidence="1">Uncharacterized protein</fullName>
    </submittedName>
</protein>
<organism evidence="1 2">
    <name type="scientific">Hydrobacter penzbergensis</name>
    <dbReference type="NCBI Taxonomy" id="1235997"/>
    <lineage>
        <taxon>Bacteria</taxon>
        <taxon>Pseudomonadati</taxon>
        <taxon>Bacteroidota</taxon>
        <taxon>Chitinophagia</taxon>
        <taxon>Chitinophagales</taxon>
        <taxon>Chitinophagaceae</taxon>
        <taxon>Hydrobacter</taxon>
    </lineage>
</organism>
<name>A0A8X8LB13_9BACT</name>
<evidence type="ECO:0000313" key="2">
    <source>
        <dbReference type="Proteomes" id="UP000198711"/>
    </source>
</evidence>
<dbReference type="AlphaFoldDB" id="A0A8X8LB13"/>
<comment type="caution">
    <text evidence="1">The sequence shown here is derived from an EMBL/GenBank/DDBJ whole genome shotgun (WGS) entry which is preliminary data.</text>
</comment>
<evidence type="ECO:0000313" key="1">
    <source>
        <dbReference type="EMBL" id="SDW69422.1"/>
    </source>
</evidence>
<dbReference type="Proteomes" id="UP000198711">
    <property type="component" value="Unassembled WGS sequence"/>
</dbReference>